<evidence type="ECO:0000256" key="1">
    <source>
        <dbReference type="SAM" id="MobiDB-lite"/>
    </source>
</evidence>
<gene>
    <name evidence="3" type="ORF">S7711_10897</name>
</gene>
<reference evidence="3 4" key="1">
    <citation type="journal article" date="2014" name="BMC Genomics">
        <title>Comparative genome sequencing reveals chemotype-specific gene clusters in the toxigenic black mold Stachybotrys.</title>
        <authorList>
            <person name="Semeiks J."/>
            <person name="Borek D."/>
            <person name="Otwinowski Z."/>
            <person name="Grishin N.V."/>
        </authorList>
    </citation>
    <scope>NUCLEOTIDE SEQUENCE [LARGE SCALE GENOMIC DNA]</scope>
    <source>
        <strain evidence="4">CBS 109288 / IBT 7711</strain>
    </source>
</reference>
<evidence type="ECO:0000313" key="3">
    <source>
        <dbReference type="EMBL" id="KEY68242.1"/>
    </source>
</evidence>
<accession>A0A084ASG3</accession>
<feature type="region of interest" description="Disordered" evidence="1">
    <location>
        <begin position="239"/>
        <end position="286"/>
    </location>
</feature>
<feature type="compositionally biased region" description="Acidic residues" evidence="1">
    <location>
        <begin position="250"/>
        <end position="272"/>
    </location>
</feature>
<protein>
    <recommendedName>
        <fullName evidence="5">Hydrophobin</fullName>
    </recommendedName>
</protein>
<keyword evidence="4" id="KW-1185">Reference proteome</keyword>
<dbReference type="OrthoDB" id="5596743at2759"/>
<dbReference type="AlphaFoldDB" id="A0A084ASG3"/>
<dbReference type="HOGENOM" id="CLU_085250_0_0_1"/>
<feature type="compositionally biased region" description="Basic and acidic residues" evidence="1">
    <location>
        <begin position="273"/>
        <end position="286"/>
    </location>
</feature>
<name>A0A084ASG3_STACB</name>
<evidence type="ECO:0008006" key="5">
    <source>
        <dbReference type="Google" id="ProtNLM"/>
    </source>
</evidence>
<dbReference type="Proteomes" id="UP000028045">
    <property type="component" value="Unassembled WGS sequence"/>
</dbReference>
<dbReference type="EMBL" id="KL648585">
    <property type="protein sequence ID" value="KEY68242.1"/>
    <property type="molecule type" value="Genomic_DNA"/>
</dbReference>
<organism evidence="3 4">
    <name type="scientific">Stachybotrys chartarum (strain CBS 109288 / IBT 7711)</name>
    <name type="common">Toxic black mold</name>
    <name type="synonym">Stilbospora chartarum</name>
    <dbReference type="NCBI Taxonomy" id="1280523"/>
    <lineage>
        <taxon>Eukaryota</taxon>
        <taxon>Fungi</taxon>
        <taxon>Dikarya</taxon>
        <taxon>Ascomycota</taxon>
        <taxon>Pezizomycotina</taxon>
        <taxon>Sordariomycetes</taxon>
        <taxon>Hypocreomycetidae</taxon>
        <taxon>Hypocreales</taxon>
        <taxon>Stachybotryaceae</taxon>
        <taxon>Stachybotrys</taxon>
    </lineage>
</organism>
<proteinExistence type="predicted"/>
<evidence type="ECO:0000313" key="4">
    <source>
        <dbReference type="Proteomes" id="UP000028045"/>
    </source>
</evidence>
<feature type="signal peptide" evidence="2">
    <location>
        <begin position="1"/>
        <end position="17"/>
    </location>
</feature>
<sequence>MHVLTGLVAALVGSAVGAPEVRRDEGPSACIDNCGRAVGDSRGGQEAIDARLADCVDFLASTITPELTCGFSTVDFTVTETVYVTAPGDSGEESLQKRDDGEQVIEPPAEKTIPAYASICSDTVRYSKACSCLGIEPTTVVAPPVVATTTMFTTVTVDPSEPDPRPTWNPCQDEEYDEPLCCGAGEEAMPGEIFGATMCSPVTPYAEEPAGFNGTVFVNFCKDASKTAVCCPDHNGINQQCKKYDGPGTAEEDEGEENEGDREDMDGDDDKDDSGTKDDSDVKENK</sequence>
<feature type="chain" id="PRO_5001771250" description="Hydrophobin" evidence="2">
    <location>
        <begin position="18"/>
        <end position="286"/>
    </location>
</feature>
<keyword evidence="2" id="KW-0732">Signal</keyword>
<evidence type="ECO:0000256" key="2">
    <source>
        <dbReference type="SAM" id="SignalP"/>
    </source>
</evidence>